<dbReference type="InterPro" id="IPR000182">
    <property type="entry name" value="GNAT_dom"/>
</dbReference>
<dbReference type="RefSeq" id="WP_378592566.1">
    <property type="nucleotide sequence ID" value="NZ_JBHSKD010000027.1"/>
</dbReference>
<comment type="caution">
    <text evidence="2">The sequence shown here is derived from an EMBL/GenBank/DDBJ whole genome shotgun (WGS) entry which is preliminary data.</text>
</comment>
<dbReference type="PROSITE" id="PS51186">
    <property type="entry name" value="GNAT"/>
    <property type="match status" value="1"/>
</dbReference>
<reference evidence="3" key="1">
    <citation type="journal article" date="2019" name="Int. J. Syst. Evol. Microbiol.">
        <title>The Global Catalogue of Microorganisms (GCM) 10K type strain sequencing project: providing services to taxonomists for standard genome sequencing and annotation.</title>
        <authorList>
            <consortium name="The Broad Institute Genomics Platform"/>
            <consortium name="The Broad Institute Genome Sequencing Center for Infectious Disease"/>
            <person name="Wu L."/>
            <person name="Ma J."/>
        </authorList>
    </citation>
    <scope>NUCLEOTIDE SEQUENCE [LARGE SCALE GENOMIC DNA]</scope>
    <source>
        <strain evidence="3">DFY41</strain>
    </source>
</reference>
<evidence type="ECO:0000313" key="2">
    <source>
        <dbReference type="EMBL" id="MFC5178826.1"/>
    </source>
</evidence>
<protein>
    <submittedName>
        <fullName evidence="2">GNAT family N-acetyltransferase</fullName>
    </submittedName>
</protein>
<feature type="domain" description="N-acetyltransferase" evidence="1">
    <location>
        <begin position="9"/>
        <end position="164"/>
    </location>
</feature>
<dbReference type="InterPro" id="IPR016181">
    <property type="entry name" value="Acyl_CoA_acyltransferase"/>
</dbReference>
<sequence length="164" mass="17335">MSLPDPSDLRLAPLAPAHAAALVTWRYPAPYDVYDLADADPADLLDPDAGFHALLAGEELVGFRSYGADGRVPGWDYDGHHPGALDTGGGLRPDLTGRGLGRAAIAAGLAHGRALFAPTAFRVTVAAFNTRALRVLAGLGFERVDGFEAAYDGRPFEVLLRQEV</sequence>
<dbReference type="Proteomes" id="UP001596087">
    <property type="component" value="Unassembled WGS sequence"/>
</dbReference>
<organism evidence="2 3">
    <name type="scientific">Nocardioides taihuensis</name>
    <dbReference type="NCBI Taxonomy" id="1835606"/>
    <lineage>
        <taxon>Bacteria</taxon>
        <taxon>Bacillati</taxon>
        <taxon>Actinomycetota</taxon>
        <taxon>Actinomycetes</taxon>
        <taxon>Propionibacteriales</taxon>
        <taxon>Nocardioidaceae</taxon>
        <taxon>Nocardioides</taxon>
    </lineage>
</organism>
<evidence type="ECO:0000259" key="1">
    <source>
        <dbReference type="PROSITE" id="PS51186"/>
    </source>
</evidence>
<proteinExistence type="predicted"/>
<gene>
    <name evidence="2" type="ORF">ACFPGP_19245</name>
</gene>
<dbReference type="Gene3D" id="3.40.630.30">
    <property type="match status" value="1"/>
</dbReference>
<evidence type="ECO:0000313" key="3">
    <source>
        <dbReference type="Proteomes" id="UP001596087"/>
    </source>
</evidence>
<dbReference type="EMBL" id="JBHSKD010000027">
    <property type="protein sequence ID" value="MFC5178826.1"/>
    <property type="molecule type" value="Genomic_DNA"/>
</dbReference>
<keyword evidence="3" id="KW-1185">Reference proteome</keyword>
<dbReference type="SUPFAM" id="SSF55729">
    <property type="entry name" value="Acyl-CoA N-acyltransferases (Nat)"/>
    <property type="match status" value="1"/>
</dbReference>
<name>A0ABW0BQH7_9ACTN</name>
<dbReference type="Pfam" id="PF00583">
    <property type="entry name" value="Acetyltransf_1"/>
    <property type="match status" value="1"/>
</dbReference>
<accession>A0ABW0BQH7</accession>